<protein>
    <submittedName>
        <fullName evidence="4">Nitroreductase family protein</fullName>
    </submittedName>
</protein>
<evidence type="ECO:0000259" key="3">
    <source>
        <dbReference type="Pfam" id="PF00881"/>
    </source>
</evidence>
<dbReference type="InterPro" id="IPR029479">
    <property type="entry name" value="Nitroreductase"/>
</dbReference>
<dbReference type="Pfam" id="PF00881">
    <property type="entry name" value="Nitroreductase"/>
    <property type="match status" value="1"/>
</dbReference>
<gene>
    <name evidence="4" type="ORF">G5S42_38740</name>
</gene>
<reference evidence="4 5" key="1">
    <citation type="submission" date="2020-02" db="EMBL/GenBank/DDBJ databases">
        <title>Paraburkholderia simonii sp. nov. and Paraburkholderia youngii sp. nov. Brazilian and Mexican Mimosa-associated rhizobia.</title>
        <authorList>
            <person name="Mavima L."/>
            <person name="Beukes C.W."/>
            <person name="Chan W.Y."/>
            <person name="Palmer M."/>
            <person name="De Meyer S.E."/>
            <person name="James E.K."/>
            <person name="Venter S.N."/>
            <person name="Steenkamp E.T."/>
        </authorList>
    </citation>
    <scope>NUCLEOTIDE SEQUENCE [LARGE SCALE GENOMIC DNA]</scope>
    <source>
        <strain evidence="4 5">JPY169</strain>
    </source>
</reference>
<dbReference type="Proteomes" id="UP000594380">
    <property type="component" value="Unassembled WGS sequence"/>
</dbReference>
<sequence length="200" mass="22346">MGIKTIRITDFPIHSQFVECWSPRAFTLDAIDEHALLTILEAARWAPSSYNSQPWRFVYARRETDQWVSFLSFLNEFNRSWAVRAAAIVVILSKQTFRLPGRVEEFSLPTHSFDAGVAWAFLALQASLLGWGAHALAGINRDLIRSDLSIPDDFSIEVCVALGQSGDAALLPHFLQAKEVPSNRRPLVDMAGEGRFVDGT</sequence>
<feature type="domain" description="Nitroreductase" evidence="3">
    <location>
        <begin position="22"/>
        <end position="163"/>
    </location>
</feature>
<dbReference type="RefSeq" id="WP_176112042.1">
    <property type="nucleotide sequence ID" value="NZ_JAALDK010000003.1"/>
</dbReference>
<keyword evidence="2" id="KW-0560">Oxidoreductase</keyword>
<comment type="caution">
    <text evidence="4">The sequence shown here is derived from an EMBL/GenBank/DDBJ whole genome shotgun (WGS) entry which is preliminary data.</text>
</comment>
<evidence type="ECO:0000313" key="4">
    <source>
        <dbReference type="EMBL" id="NUY05506.1"/>
    </source>
</evidence>
<comment type="similarity">
    <text evidence="1">Belongs to the nitroreductase family.</text>
</comment>
<proteinExistence type="inferred from homology"/>
<evidence type="ECO:0000256" key="2">
    <source>
        <dbReference type="ARBA" id="ARBA00023002"/>
    </source>
</evidence>
<dbReference type="EMBL" id="JAALDK010000003">
    <property type="protein sequence ID" value="NUY05506.1"/>
    <property type="molecule type" value="Genomic_DNA"/>
</dbReference>
<dbReference type="PANTHER" id="PTHR43673:SF10">
    <property type="entry name" value="NADH DEHYDROGENASE_NAD(P)H NITROREDUCTASE XCC3605-RELATED"/>
    <property type="match status" value="1"/>
</dbReference>
<dbReference type="InterPro" id="IPR000415">
    <property type="entry name" value="Nitroreductase-like"/>
</dbReference>
<dbReference type="PANTHER" id="PTHR43673">
    <property type="entry name" value="NAD(P)H NITROREDUCTASE YDGI-RELATED"/>
    <property type="match status" value="1"/>
</dbReference>
<organism evidence="4 5">
    <name type="scientific">Paraburkholderia youngii</name>
    <dbReference type="NCBI Taxonomy" id="2782701"/>
    <lineage>
        <taxon>Bacteria</taxon>
        <taxon>Pseudomonadati</taxon>
        <taxon>Pseudomonadota</taxon>
        <taxon>Betaproteobacteria</taxon>
        <taxon>Burkholderiales</taxon>
        <taxon>Burkholderiaceae</taxon>
        <taxon>Paraburkholderia</taxon>
    </lineage>
</organism>
<dbReference type="Gene3D" id="3.40.109.10">
    <property type="entry name" value="NADH Oxidase"/>
    <property type="match status" value="1"/>
</dbReference>
<dbReference type="GO" id="GO:0016491">
    <property type="term" value="F:oxidoreductase activity"/>
    <property type="evidence" value="ECO:0007669"/>
    <property type="project" value="UniProtKB-KW"/>
</dbReference>
<name>A0A7Y6N4K4_9BURK</name>
<evidence type="ECO:0000256" key="1">
    <source>
        <dbReference type="ARBA" id="ARBA00007118"/>
    </source>
</evidence>
<dbReference type="AlphaFoldDB" id="A0A7Y6N4K4"/>
<dbReference type="CDD" id="cd02138">
    <property type="entry name" value="TdsD-like"/>
    <property type="match status" value="1"/>
</dbReference>
<evidence type="ECO:0000313" key="5">
    <source>
        <dbReference type="Proteomes" id="UP000594380"/>
    </source>
</evidence>
<accession>A0A7Y6N4K4</accession>
<dbReference type="GeneID" id="301106294"/>
<dbReference type="SUPFAM" id="SSF55469">
    <property type="entry name" value="FMN-dependent nitroreductase-like"/>
    <property type="match status" value="1"/>
</dbReference>